<comment type="caution">
    <text evidence="1">The sequence shown here is derived from an EMBL/GenBank/DDBJ whole genome shotgun (WGS) entry which is preliminary data.</text>
</comment>
<name>A0A5J4VBZ7_9EUKA</name>
<dbReference type="AlphaFoldDB" id="A0A5J4VBZ7"/>
<proteinExistence type="predicted"/>
<reference evidence="1 2" key="1">
    <citation type="submission" date="2019-03" db="EMBL/GenBank/DDBJ databases">
        <title>Single cell metagenomics reveals metabolic interactions within the superorganism composed of flagellate Streblomastix strix and complex community of Bacteroidetes bacteria on its surface.</title>
        <authorList>
            <person name="Treitli S.C."/>
            <person name="Kolisko M."/>
            <person name="Husnik F."/>
            <person name="Keeling P."/>
            <person name="Hampl V."/>
        </authorList>
    </citation>
    <scope>NUCLEOTIDE SEQUENCE [LARGE SCALE GENOMIC DNA]</scope>
    <source>
        <strain evidence="1">ST1C</strain>
    </source>
</reference>
<dbReference type="Proteomes" id="UP000324800">
    <property type="component" value="Unassembled WGS sequence"/>
</dbReference>
<protein>
    <recommendedName>
        <fullName evidence="3">Right handed beta helix domain-containing protein</fullName>
    </recommendedName>
</protein>
<accession>A0A5J4VBZ7</accession>
<sequence>MLSCNFIECTATDSGGALYIQIGSGAESTLRNISFDQCEFQYNGGAVYAYLESNGKLTISGSSLFSDCKTLSDHYYAGGGGLYVSLSGEKCQLTIEGSITFDGCLANIGGGMYIKVGNNSQLLMTGLQIYKDCNSSSDGGGCCVLAYESNNNINLLGKMQFEGCRTQSNGGGLYLSCLDVGQITINDMSFSNCNSMYGGGFYSDLDSGVQMTITGKVAFNDCNSIIVGGGQYLHVNGSNIIVNITGELEYKQCNAQYGGGLYADIFDNTLVEINKSTFKQCTCNNIGGGMYVQVQRYGQLTISINTRNCNSSQRGGGLYAFIAHGGKLILDKSCEFYQCNSGLGGGIYVWINLTAKCSFIIKDAYFHECVALNSTNSSLQYPYSGFGGGIFLGTFKDYDPKSELIDLRGMKIYNNSADKYGQSLFVAMIKIEEFCKYGTQGEYAKGNYSDTYSNETDLYGIPMDLFTFFYATPETIQQQSQPLEPWWRILGILKRAQITVNISNPNGKLIFHIEGQRMVPGYLNVKIFELRDKTQENINQEQKGSNYKFNKNNLKSIKQTSSQSSIIISKF</sequence>
<gene>
    <name evidence="1" type="ORF">EZS28_024397</name>
</gene>
<dbReference type="EMBL" id="SNRW01008110">
    <property type="protein sequence ID" value="KAA6380076.1"/>
    <property type="molecule type" value="Genomic_DNA"/>
</dbReference>
<organism evidence="1 2">
    <name type="scientific">Streblomastix strix</name>
    <dbReference type="NCBI Taxonomy" id="222440"/>
    <lineage>
        <taxon>Eukaryota</taxon>
        <taxon>Metamonada</taxon>
        <taxon>Preaxostyla</taxon>
        <taxon>Oxymonadida</taxon>
        <taxon>Streblomastigidae</taxon>
        <taxon>Streblomastix</taxon>
    </lineage>
</organism>
<evidence type="ECO:0008006" key="3">
    <source>
        <dbReference type="Google" id="ProtNLM"/>
    </source>
</evidence>
<evidence type="ECO:0000313" key="1">
    <source>
        <dbReference type="EMBL" id="KAA6380076.1"/>
    </source>
</evidence>
<evidence type="ECO:0000313" key="2">
    <source>
        <dbReference type="Proteomes" id="UP000324800"/>
    </source>
</evidence>